<dbReference type="PANTHER" id="PTHR43792">
    <property type="entry name" value="GNAT FAMILY, PUTATIVE (AFU_ORTHOLOGUE AFUA_3G00765)-RELATED-RELATED"/>
    <property type="match status" value="1"/>
</dbReference>
<gene>
    <name evidence="2" type="ORF">K402DRAFT_465467</name>
</gene>
<sequence>MAEEIFTQRLRLRPFKRGDLPDVSEIRSHEDVYKWMVTGKWTTLSDAEPFAEAALSHPERLYHSISLLDRSGLPPQTPTVIGVIGMNQWDGIFFMFHPAVWGKGYAVEACHAFIELYFRENSDRETMEGSFFEGHVASRRVLEKTGFVYSEERTRETVALLGEVDPGFLEVHTPVLYVYRKHSE</sequence>
<accession>A0A6G1GTG7</accession>
<reference evidence="2" key="1">
    <citation type="journal article" date="2020" name="Stud. Mycol.">
        <title>101 Dothideomycetes genomes: a test case for predicting lifestyles and emergence of pathogens.</title>
        <authorList>
            <person name="Haridas S."/>
            <person name="Albert R."/>
            <person name="Binder M."/>
            <person name="Bloem J."/>
            <person name="Labutti K."/>
            <person name="Salamov A."/>
            <person name="Andreopoulos B."/>
            <person name="Baker S."/>
            <person name="Barry K."/>
            <person name="Bills G."/>
            <person name="Bluhm B."/>
            <person name="Cannon C."/>
            <person name="Castanera R."/>
            <person name="Culley D."/>
            <person name="Daum C."/>
            <person name="Ezra D."/>
            <person name="Gonzalez J."/>
            <person name="Henrissat B."/>
            <person name="Kuo A."/>
            <person name="Liang C."/>
            <person name="Lipzen A."/>
            <person name="Lutzoni F."/>
            <person name="Magnuson J."/>
            <person name="Mondo S."/>
            <person name="Nolan M."/>
            <person name="Ohm R."/>
            <person name="Pangilinan J."/>
            <person name="Park H.-J."/>
            <person name="Ramirez L."/>
            <person name="Alfaro M."/>
            <person name="Sun H."/>
            <person name="Tritt A."/>
            <person name="Yoshinaga Y."/>
            <person name="Zwiers L.-H."/>
            <person name="Turgeon B."/>
            <person name="Goodwin S."/>
            <person name="Spatafora J."/>
            <person name="Crous P."/>
            <person name="Grigoriev I."/>
        </authorList>
    </citation>
    <scope>NUCLEOTIDE SEQUENCE</scope>
    <source>
        <strain evidence="2">CBS 113979</strain>
    </source>
</reference>
<dbReference type="Proteomes" id="UP000800041">
    <property type="component" value="Unassembled WGS sequence"/>
</dbReference>
<dbReference type="PANTHER" id="PTHR43792:SF1">
    <property type="entry name" value="N-ACETYLTRANSFERASE DOMAIN-CONTAINING PROTEIN"/>
    <property type="match status" value="1"/>
</dbReference>
<dbReference type="EMBL" id="ML977170">
    <property type="protein sequence ID" value="KAF1984080.1"/>
    <property type="molecule type" value="Genomic_DNA"/>
</dbReference>
<proteinExistence type="predicted"/>
<dbReference type="Pfam" id="PF13302">
    <property type="entry name" value="Acetyltransf_3"/>
    <property type="match status" value="1"/>
</dbReference>
<protein>
    <submittedName>
        <fullName evidence="2">Acyl-CoA N-acyltransferase</fullName>
    </submittedName>
</protein>
<evidence type="ECO:0000313" key="2">
    <source>
        <dbReference type="EMBL" id="KAF1984080.1"/>
    </source>
</evidence>
<dbReference type="InterPro" id="IPR016181">
    <property type="entry name" value="Acyl_CoA_acyltransferase"/>
</dbReference>
<dbReference type="SUPFAM" id="SSF55729">
    <property type="entry name" value="Acyl-CoA N-acyltransferases (Nat)"/>
    <property type="match status" value="1"/>
</dbReference>
<dbReference type="AlphaFoldDB" id="A0A6G1GTG7"/>
<dbReference type="OrthoDB" id="630895at2759"/>
<dbReference type="InterPro" id="IPR000182">
    <property type="entry name" value="GNAT_dom"/>
</dbReference>
<dbReference type="GO" id="GO:0016747">
    <property type="term" value="F:acyltransferase activity, transferring groups other than amino-acyl groups"/>
    <property type="evidence" value="ECO:0007669"/>
    <property type="project" value="InterPro"/>
</dbReference>
<evidence type="ECO:0000313" key="3">
    <source>
        <dbReference type="Proteomes" id="UP000800041"/>
    </source>
</evidence>
<dbReference type="PROSITE" id="PS51186">
    <property type="entry name" value="GNAT"/>
    <property type="match status" value="1"/>
</dbReference>
<keyword evidence="3" id="KW-1185">Reference proteome</keyword>
<dbReference type="InterPro" id="IPR051531">
    <property type="entry name" value="N-acetyltransferase"/>
</dbReference>
<dbReference type="Gene3D" id="3.40.630.30">
    <property type="match status" value="1"/>
</dbReference>
<name>A0A6G1GTG7_9PEZI</name>
<feature type="domain" description="N-acetyltransferase" evidence="1">
    <location>
        <begin position="10"/>
        <end position="184"/>
    </location>
</feature>
<keyword evidence="2" id="KW-0012">Acyltransferase</keyword>
<evidence type="ECO:0000259" key="1">
    <source>
        <dbReference type="PROSITE" id="PS51186"/>
    </source>
</evidence>
<organism evidence="2 3">
    <name type="scientific">Aulographum hederae CBS 113979</name>
    <dbReference type="NCBI Taxonomy" id="1176131"/>
    <lineage>
        <taxon>Eukaryota</taxon>
        <taxon>Fungi</taxon>
        <taxon>Dikarya</taxon>
        <taxon>Ascomycota</taxon>
        <taxon>Pezizomycotina</taxon>
        <taxon>Dothideomycetes</taxon>
        <taxon>Pleosporomycetidae</taxon>
        <taxon>Aulographales</taxon>
        <taxon>Aulographaceae</taxon>
    </lineage>
</organism>
<keyword evidence="2" id="KW-0808">Transferase</keyword>